<reference evidence="1 2" key="2">
    <citation type="journal article" date="2010" name="Stand. Genomic Sci.">
        <title>Complete genome sequence of Chitinophaga pinensis type strain (UQM 2034).</title>
        <authorList>
            <person name="Glavina Del Rio T."/>
            <person name="Abt B."/>
            <person name="Spring S."/>
            <person name="Lapidus A."/>
            <person name="Nolan M."/>
            <person name="Tice H."/>
            <person name="Copeland A."/>
            <person name="Cheng J.F."/>
            <person name="Chen F."/>
            <person name="Bruce D."/>
            <person name="Goodwin L."/>
            <person name="Pitluck S."/>
            <person name="Ivanova N."/>
            <person name="Mavromatis K."/>
            <person name="Mikhailova N."/>
            <person name="Pati A."/>
            <person name="Chen A."/>
            <person name="Palaniappan K."/>
            <person name="Land M."/>
            <person name="Hauser L."/>
            <person name="Chang Y.J."/>
            <person name="Jeffries C.D."/>
            <person name="Chain P."/>
            <person name="Saunders E."/>
            <person name="Detter J.C."/>
            <person name="Brettin T."/>
            <person name="Rohde M."/>
            <person name="Goker M."/>
            <person name="Bristow J."/>
            <person name="Eisen J.A."/>
            <person name="Markowitz V."/>
            <person name="Hugenholtz P."/>
            <person name="Kyrpides N.C."/>
            <person name="Klenk H.P."/>
            <person name="Lucas S."/>
        </authorList>
    </citation>
    <scope>NUCLEOTIDE SEQUENCE [LARGE SCALE GENOMIC DNA]</scope>
    <source>
        <strain evidence="2">ATCC 43595 / DSM 2588 / LMG 13176 / NBRC 15968 / NCIMB 11800 / UQM 2034</strain>
    </source>
</reference>
<dbReference type="EMBL" id="CP001699">
    <property type="protein sequence ID" value="ACU59310.1"/>
    <property type="molecule type" value="Genomic_DNA"/>
</dbReference>
<proteinExistence type="predicted"/>
<reference evidence="2" key="1">
    <citation type="submission" date="2009-08" db="EMBL/GenBank/DDBJ databases">
        <title>The complete genome of Chitinophaga pinensis DSM 2588.</title>
        <authorList>
            <consortium name="US DOE Joint Genome Institute (JGI-PGF)"/>
            <person name="Lucas S."/>
            <person name="Copeland A."/>
            <person name="Lapidus A."/>
            <person name="Glavina del Rio T."/>
            <person name="Dalin E."/>
            <person name="Tice H."/>
            <person name="Bruce D."/>
            <person name="Goodwin L."/>
            <person name="Pitluck S."/>
            <person name="Kyrpides N."/>
            <person name="Mavromatis K."/>
            <person name="Ivanova N."/>
            <person name="Mikhailova N."/>
            <person name="Sims D."/>
            <person name="Meinche L."/>
            <person name="Brettin T."/>
            <person name="Detter J.C."/>
            <person name="Han C."/>
            <person name="Larimer F."/>
            <person name="Land M."/>
            <person name="Hauser L."/>
            <person name="Markowitz V."/>
            <person name="Cheng J.-F."/>
            <person name="Hugenholtz P."/>
            <person name="Woyke T."/>
            <person name="Wu D."/>
            <person name="Spring S."/>
            <person name="Klenk H.-P."/>
            <person name="Eisen J.A."/>
        </authorList>
    </citation>
    <scope>NUCLEOTIDE SEQUENCE [LARGE SCALE GENOMIC DNA]</scope>
    <source>
        <strain evidence="2">ATCC 43595 / DSM 2588 / LMG 13176 / NBRC 15968 / NCIMB 11800 / UQM 2034</strain>
    </source>
</reference>
<dbReference type="Proteomes" id="UP000002215">
    <property type="component" value="Chromosome"/>
</dbReference>
<organism evidence="1 2">
    <name type="scientific">Chitinophaga pinensis (strain ATCC 43595 / DSM 2588 / LMG 13176 / NBRC 15968 / NCIMB 11800 / UQM 2034)</name>
    <dbReference type="NCBI Taxonomy" id="485918"/>
    <lineage>
        <taxon>Bacteria</taxon>
        <taxon>Pseudomonadati</taxon>
        <taxon>Bacteroidota</taxon>
        <taxon>Chitinophagia</taxon>
        <taxon>Chitinophagales</taxon>
        <taxon>Chitinophagaceae</taxon>
        <taxon>Chitinophaga</taxon>
    </lineage>
</organism>
<sequence>MKPTKYIYSADPGLVIGFHGCPKELRDDIINGKTSLSSSNNTWDWLGDGIYFWQNNYERAYHYASNPPPNVKIDHPAVLGAVFNLGNCLDFTDKKYIDLLKVSFNMLQKTAQMERNKLPENINPRGNEQTNDRTLRKLDCRVIKNIHTIVQRERDFPFDSVRGAFFEGKEVYKNSGFLDKTHIQICIRNPNLIKGYFIPRKEVLWPSN</sequence>
<dbReference type="KEGG" id="cpi:Cpin_1814"/>
<protein>
    <submittedName>
        <fullName evidence="1">Uncharacterized protein</fullName>
    </submittedName>
</protein>
<evidence type="ECO:0000313" key="2">
    <source>
        <dbReference type="Proteomes" id="UP000002215"/>
    </source>
</evidence>
<dbReference type="SUPFAM" id="SSF56399">
    <property type="entry name" value="ADP-ribosylation"/>
    <property type="match status" value="1"/>
</dbReference>
<accession>A0A979G1T3</accession>
<evidence type="ECO:0000313" key="1">
    <source>
        <dbReference type="EMBL" id="ACU59310.1"/>
    </source>
</evidence>
<name>A0A979G1T3_CHIPD</name>
<gene>
    <name evidence="1" type="ordered locus">Cpin_1814</name>
</gene>
<dbReference type="AlphaFoldDB" id="A0A979G1T3"/>
<dbReference type="RefSeq" id="WP_012789486.1">
    <property type="nucleotide sequence ID" value="NC_013132.1"/>
</dbReference>